<proteinExistence type="predicted"/>
<organism evidence="1">
    <name type="scientific">viral metagenome</name>
    <dbReference type="NCBI Taxonomy" id="1070528"/>
    <lineage>
        <taxon>unclassified sequences</taxon>
        <taxon>metagenomes</taxon>
        <taxon>organismal metagenomes</taxon>
    </lineage>
</organism>
<name>A0A6C0AMM6_9ZZZZ</name>
<dbReference type="AlphaFoldDB" id="A0A6C0AMM6"/>
<reference evidence="1" key="1">
    <citation type="journal article" date="2020" name="Nature">
        <title>Giant virus diversity and host interactions through global metagenomics.</title>
        <authorList>
            <person name="Schulz F."/>
            <person name="Roux S."/>
            <person name="Paez-Espino D."/>
            <person name="Jungbluth S."/>
            <person name="Walsh D.A."/>
            <person name="Denef V.J."/>
            <person name="McMahon K.D."/>
            <person name="Konstantinidis K.T."/>
            <person name="Eloe-Fadrosh E.A."/>
            <person name="Kyrpides N.C."/>
            <person name="Woyke T."/>
        </authorList>
    </citation>
    <scope>NUCLEOTIDE SEQUENCE</scope>
    <source>
        <strain evidence="1">GVMAG-S-1091796-13</strain>
    </source>
</reference>
<accession>A0A6C0AMM6</accession>
<protein>
    <submittedName>
        <fullName evidence="1">Uncharacterized protein</fullName>
    </submittedName>
</protein>
<sequence>MHIILKNSDKKIEVITVFYGDNTTVINNWIEEYINDDIESLKNIPLNKDERTVSYEIIENQNEYKVIKKIKKINKGYIYNSSERLTENVYTINLLEYDGINTFNPKQYTLKENSKWADINSEINNRVLKQLDKESLHQILNKIQGSIKLKSNWNYTEYTSLVSEILKTFKKDVYSSLAKRLKRFGKKQKHYNNFTFSTEQSLTGSCKLESLSKDKIE</sequence>
<dbReference type="EMBL" id="MN740716">
    <property type="protein sequence ID" value="QHS80710.1"/>
    <property type="molecule type" value="Genomic_DNA"/>
</dbReference>
<evidence type="ECO:0000313" key="1">
    <source>
        <dbReference type="EMBL" id="QHS80710.1"/>
    </source>
</evidence>